<protein>
    <recommendedName>
        <fullName evidence="4">FAS1 domain-containing protein</fullName>
    </recommendedName>
</protein>
<accession>A0A2V0PCV1</accession>
<sequence>MAAAAPLALLLAALLLLPAPARAAPAKAEEDNPLPCQCTDVDPRTTFIEPAQFTCWQQYKFGQCGQDFIKATILEIPEGYCQITCGSCTCCPPLLNATLSAGLSEFAWALGLSAAANRTEDPSQPGLMMTYLAPNDNAMRDLFAKLGGKERILSDPGVRDKLGAIMDLHQLPPLNSTRAVWTSPFLLPGARPASLAGPGLLEVSGVDAGTGAIAIRSPGSTAKIGSRRDVYACKGFVNELDWYLLPRPDEFSK</sequence>
<proteinExistence type="predicted"/>
<dbReference type="InParanoid" id="A0A2V0PCV1"/>
<dbReference type="EMBL" id="BDRX01000086">
    <property type="protein sequence ID" value="GBF96782.1"/>
    <property type="molecule type" value="Genomic_DNA"/>
</dbReference>
<comment type="caution">
    <text evidence="2">The sequence shown here is derived from an EMBL/GenBank/DDBJ whole genome shotgun (WGS) entry which is preliminary data.</text>
</comment>
<gene>
    <name evidence="2" type="ORF">Rsub_09638</name>
</gene>
<evidence type="ECO:0000313" key="3">
    <source>
        <dbReference type="Proteomes" id="UP000247498"/>
    </source>
</evidence>
<evidence type="ECO:0008006" key="4">
    <source>
        <dbReference type="Google" id="ProtNLM"/>
    </source>
</evidence>
<evidence type="ECO:0000313" key="2">
    <source>
        <dbReference type="EMBL" id="GBF96782.1"/>
    </source>
</evidence>
<dbReference type="Proteomes" id="UP000247498">
    <property type="component" value="Unassembled WGS sequence"/>
</dbReference>
<feature type="chain" id="PRO_5016063355" description="FAS1 domain-containing protein" evidence="1">
    <location>
        <begin position="24"/>
        <end position="253"/>
    </location>
</feature>
<name>A0A2V0PCV1_9CHLO</name>
<dbReference type="AlphaFoldDB" id="A0A2V0PCV1"/>
<feature type="signal peptide" evidence="1">
    <location>
        <begin position="1"/>
        <end position="23"/>
    </location>
</feature>
<evidence type="ECO:0000256" key="1">
    <source>
        <dbReference type="SAM" id="SignalP"/>
    </source>
</evidence>
<keyword evidence="1" id="KW-0732">Signal</keyword>
<organism evidence="2 3">
    <name type="scientific">Raphidocelis subcapitata</name>
    <dbReference type="NCBI Taxonomy" id="307507"/>
    <lineage>
        <taxon>Eukaryota</taxon>
        <taxon>Viridiplantae</taxon>
        <taxon>Chlorophyta</taxon>
        <taxon>core chlorophytes</taxon>
        <taxon>Chlorophyceae</taxon>
        <taxon>CS clade</taxon>
        <taxon>Sphaeropleales</taxon>
        <taxon>Selenastraceae</taxon>
        <taxon>Raphidocelis</taxon>
    </lineage>
</organism>
<reference evidence="2 3" key="1">
    <citation type="journal article" date="2018" name="Sci. Rep.">
        <title>Raphidocelis subcapitata (=Pseudokirchneriella subcapitata) provides an insight into genome evolution and environmental adaptations in the Sphaeropleales.</title>
        <authorList>
            <person name="Suzuki S."/>
            <person name="Yamaguchi H."/>
            <person name="Nakajima N."/>
            <person name="Kawachi M."/>
        </authorList>
    </citation>
    <scope>NUCLEOTIDE SEQUENCE [LARGE SCALE GENOMIC DNA]</scope>
    <source>
        <strain evidence="2 3">NIES-35</strain>
    </source>
</reference>
<dbReference type="InterPro" id="IPR036378">
    <property type="entry name" value="FAS1_dom_sf"/>
</dbReference>
<dbReference type="OrthoDB" id="533923at2759"/>
<dbReference type="Gene3D" id="2.30.180.10">
    <property type="entry name" value="FAS1 domain"/>
    <property type="match status" value="1"/>
</dbReference>
<keyword evidence="3" id="KW-1185">Reference proteome</keyword>